<gene>
    <name evidence="1" type="ORF">S12H4_54132</name>
</gene>
<proteinExistence type="predicted"/>
<comment type="caution">
    <text evidence="1">The sequence shown here is derived from an EMBL/GenBank/DDBJ whole genome shotgun (WGS) entry which is preliminary data.</text>
</comment>
<dbReference type="AlphaFoldDB" id="X1UVQ2"/>
<reference evidence="1" key="1">
    <citation type="journal article" date="2014" name="Front. Microbiol.">
        <title>High frequency of phylogenetically diverse reductive dehalogenase-homologous genes in deep subseafloor sedimentary metagenomes.</title>
        <authorList>
            <person name="Kawai M."/>
            <person name="Futagami T."/>
            <person name="Toyoda A."/>
            <person name="Takaki Y."/>
            <person name="Nishi S."/>
            <person name="Hori S."/>
            <person name="Arai W."/>
            <person name="Tsubouchi T."/>
            <person name="Morono Y."/>
            <person name="Uchiyama I."/>
            <person name="Ito T."/>
            <person name="Fujiyama A."/>
            <person name="Inagaki F."/>
            <person name="Takami H."/>
        </authorList>
    </citation>
    <scope>NUCLEOTIDE SEQUENCE</scope>
    <source>
        <strain evidence="1">Expedition CK06-06</strain>
    </source>
</reference>
<accession>X1UVQ2</accession>
<sequence length="68" mass="7359">MRFSRIGLDRIDQVAEDMCIADHISNGPGDILSGPESYSLFSNIVIPAASSSVKQIHHAPENTNPIKP</sequence>
<protein>
    <submittedName>
        <fullName evidence="1">Uncharacterized protein</fullName>
    </submittedName>
</protein>
<evidence type="ECO:0000313" key="1">
    <source>
        <dbReference type="EMBL" id="GAJ07692.1"/>
    </source>
</evidence>
<dbReference type="EMBL" id="BARW01034556">
    <property type="protein sequence ID" value="GAJ07692.1"/>
    <property type="molecule type" value="Genomic_DNA"/>
</dbReference>
<name>X1UVQ2_9ZZZZ</name>
<organism evidence="1">
    <name type="scientific">marine sediment metagenome</name>
    <dbReference type="NCBI Taxonomy" id="412755"/>
    <lineage>
        <taxon>unclassified sequences</taxon>
        <taxon>metagenomes</taxon>
        <taxon>ecological metagenomes</taxon>
    </lineage>
</organism>